<dbReference type="EMBL" id="OIVN01002370">
    <property type="protein sequence ID" value="SPD03071.1"/>
    <property type="molecule type" value="Genomic_DNA"/>
</dbReference>
<gene>
    <name evidence="1" type="ORF">FSB_LOCUS30953</name>
</gene>
<reference evidence="1" key="1">
    <citation type="submission" date="2018-02" db="EMBL/GenBank/DDBJ databases">
        <authorList>
            <person name="Cohen D.B."/>
            <person name="Kent A.D."/>
        </authorList>
    </citation>
    <scope>NUCLEOTIDE SEQUENCE</scope>
</reference>
<dbReference type="AlphaFoldDB" id="A0A2N9GUN0"/>
<proteinExistence type="predicted"/>
<name>A0A2N9GUN0_FAGSY</name>
<evidence type="ECO:0000313" key="1">
    <source>
        <dbReference type="EMBL" id="SPD03071.1"/>
    </source>
</evidence>
<organism evidence="1">
    <name type="scientific">Fagus sylvatica</name>
    <name type="common">Beechnut</name>
    <dbReference type="NCBI Taxonomy" id="28930"/>
    <lineage>
        <taxon>Eukaryota</taxon>
        <taxon>Viridiplantae</taxon>
        <taxon>Streptophyta</taxon>
        <taxon>Embryophyta</taxon>
        <taxon>Tracheophyta</taxon>
        <taxon>Spermatophyta</taxon>
        <taxon>Magnoliopsida</taxon>
        <taxon>eudicotyledons</taxon>
        <taxon>Gunneridae</taxon>
        <taxon>Pentapetalae</taxon>
        <taxon>rosids</taxon>
        <taxon>fabids</taxon>
        <taxon>Fagales</taxon>
        <taxon>Fagaceae</taxon>
        <taxon>Fagus</taxon>
    </lineage>
</organism>
<protein>
    <submittedName>
        <fullName evidence="1">Uncharacterized protein</fullName>
    </submittedName>
</protein>
<sequence>MVVRERSALELPSYMWELPCSWESLCAVSVWDGHKLLSSLSRSTLRAGGVIKELIPVVGLGEGSRKSNEEQTKEL</sequence>
<accession>A0A2N9GUN0</accession>